<evidence type="ECO:0000313" key="2">
    <source>
        <dbReference type="EMBL" id="ANB16220.1"/>
    </source>
</evidence>
<evidence type="ECO:0000313" key="3">
    <source>
        <dbReference type="Proteomes" id="UP000076830"/>
    </source>
</evidence>
<sequence>MAPEAASTPSIPFHATATARPRGGVPELRFEQANMDFGVVDTGSSGRLLTAVLINDSDSVPATLLHFESDPTFPLMHQFGSCEGFESLEPGASCSVRIKFAPTTPGPTSGTLTAVSAEGVETTLPLNGVGGDDHILYAQPHDWEAMPSFWLRVATAYPKTPEYTSDMAEDFLVEGAGWVIQKVGIEAKSLYSPPSLPAIEFIFLADMGGLPGTEPLCPESTLSVAYWEPPQDENRIETVLTPPCTLPPGHYWLQARFRAEAYSPAYAFGWGLQYVLEPDEPPPVHLNPPVWRQPGGGSGYPGCFDWTPLSPPACGLEDWLPWQTAYGAVFWLVGQAASEPIFEDGFDLQ</sequence>
<protein>
    <submittedName>
        <fullName evidence="2">Alkaline phosphatase</fullName>
    </submittedName>
</protein>
<feature type="region of interest" description="Disordered" evidence="1">
    <location>
        <begin position="1"/>
        <end position="22"/>
    </location>
</feature>
<reference evidence="2 3" key="1">
    <citation type="submission" date="2016-04" db="EMBL/GenBank/DDBJ databases">
        <title>Complete genome sequence of Dokdonella koreensis DS-123T.</title>
        <authorList>
            <person name="Kim J.F."/>
            <person name="Lee H."/>
            <person name="Kwak M.-J."/>
        </authorList>
    </citation>
    <scope>NUCLEOTIDE SEQUENCE [LARGE SCALE GENOMIC DNA]</scope>
    <source>
        <strain evidence="2 3">DS-123</strain>
    </source>
</reference>
<dbReference type="EMBL" id="CP015249">
    <property type="protein sequence ID" value="ANB16220.1"/>
    <property type="molecule type" value="Genomic_DNA"/>
</dbReference>
<dbReference type="Proteomes" id="UP000076830">
    <property type="component" value="Chromosome"/>
</dbReference>
<gene>
    <name evidence="2" type="ORF">I596_181</name>
</gene>
<evidence type="ECO:0000256" key="1">
    <source>
        <dbReference type="SAM" id="MobiDB-lite"/>
    </source>
</evidence>
<keyword evidence="3" id="KW-1185">Reference proteome</keyword>
<dbReference type="KEGG" id="dko:I596_181"/>
<dbReference type="Gene3D" id="2.60.40.10">
    <property type="entry name" value="Immunoglobulins"/>
    <property type="match status" value="1"/>
</dbReference>
<organism evidence="2 3">
    <name type="scientific">Dokdonella koreensis DS-123</name>
    <dbReference type="NCBI Taxonomy" id="1300342"/>
    <lineage>
        <taxon>Bacteria</taxon>
        <taxon>Pseudomonadati</taxon>
        <taxon>Pseudomonadota</taxon>
        <taxon>Gammaproteobacteria</taxon>
        <taxon>Lysobacterales</taxon>
        <taxon>Rhodanobacteraceae</taxon>
        <taxon>Dokdonella</taxon>
    </lineage>
</organism>
<proteinExistence type="predicted"/>
<dbReference type="InterPro" id="IPR013783">
    <property type="entry name" value="Ig-like_fold"/>
</dbReference>
<accession>A0A161HIK7</accession>
<dbReference type="AlphaFoldDB" id="A0A161HIK7"/>
<name>A0A161HIK7_9GAMM</name>